<evidence type="ECO:0000313" key="9">
    <source>
        <dbReference type="Proteomes" id="UP000682739"/>
    </source>
</evidence>
<feature type="transmembrane region" description="Helical" evidence="7">
    <location>
        <begin position="58"/>
        <end position="82"/>
    </location>
</feature>
<protein>
    <submittedName>
        <fullName evidence="8">DoxX family protein</fullName>
    </submittedName>
</protein>
<evidence type="ECO:0000256" key="5">
    <source>
        <dbReference type="ARBA" id="ARBA00022989"/>
    </source>
</evidence>
<dbReference type="Pfam" id="PF07681">
    <property type="entry name" value="DoxX"/>
    <property type="match status" value="1"/>
</dbReference>
<evidence type="ECO:0000256" key="1">
    <source>
        <dbReference type="ARBA" id="ARBA00004651"/>
    </source>
</evidence>
<evidence type="ECO:0000256" key="2">
    <source>
        <dbReference type="ARBA" id="ARBA00006679"/>
    </source>
</evidence>
<name>A0A975HIJ4_9GAMM</name>
<dbReference type="PANTHER" id="PTHR33452:SF19">
    <property type="entry name" value="DOXX FAMILY PROTEIN"/>
    <property type="match status" value="1"/>
</dbReference>
<feature type="transmembrane region" description="Helical" evidence="7">
    <location>
        <begin position="174"/>
        <end position="196"/>
    </location>
</feature>
<organism evidence="8 9">
    <name type="scientific">Psychrosphaera ytuae</name>
    <dbReference type="NCBI Taxonomy" id="2820710"/>
    <lineage>
        <taxon>Bacteria</taxon>
        <taxon>Pseudomonadati</taxon>
        <taxon>Pseudomonadota</taxon>
        <taxon>Gammaproteobacteria</taxon>
        <taxon>Alteromonadales</taxon>
        <taxon>Pseudoalteromonadaceae</taxon>
        <taxon>Psychrosphaera</taxon>
    </lineage>
</organism>
<evidence type="ECO:0000256" key="6">
    <source>
        <dbReference type="ARBA" id="ARBA00023136"/>
    </source>
</evidence>
<accession>A0A975HIJ4</accession>
<comment type="subcellular location">
    <subcellularLocation>
        <location evidence="1">Cell membrane</location>
        <topology evidence="1">Multi-pass membrane protein</topology>
    </subcellularLocation>
</comment>
<dbReference type="PANTHER" id="PTHR33452">
    <property type="entry name" value="OXIDOREDUCTASE CATD-RELATED"/>
    <property type="match status" value="1"/>
</dbReference>
<evidence type="ECO:0000313" key="8">
    <source>
        <dbReference type="EMBL" id="QTH64321.1"/>
    </source>
</evidence>
<evidence type="ECO:0000256" key="3">
    <source>
        <dbReference type="ARBA" id="ARBA00022475"/>
    </source>
</evidence>
<dbReference type="InterPro" id="IPR032808">
    <property type="entry name" value="DoxX"/>
</dbReference>
<dbReference type="AlphaFoldDB" id="A0A975HIJ4"/>
<dbReference type="Proteomes" id="UP000682739">
    <property type="component" value="Chromosome"/>
</dbReference>
<proteinExistence type="inferred from homology"/>
<evidence type="ECO:0000256" key="4">
    <source>
        <dbReference type="ARBA" id="ARBA00022692"/>
    </source>
</evidence>
<dbReference type="GO" id="GO:0005886">
    <property type="term" value="C:plasma membrane"/>
    <property type="evidence" value="ECO:0007669"/>
    <property type="project" value="UniProtKB-SubCell"/>
</dbReference>
<dbReference type="RefSeq" id="WP_208832376.1">
    <property type="nucleotide sequence ID" value="NZ_CP072110.1"/>
</dbReference>
<keyword evidence="4 7" id="KW-0812">Transmembrane</keyword>
<keyword evidence="3" id="KW-1003">Cell membrane</keyword>
<dbReference type="EMBL" id="CP072110">
    <property type="protein sequence ID" value="QTH64321.1"/>
    <property type="molecule type" value="Genomic_DNA"/>
</dbReference>
<dbReference type="KEGG" id="psym:J1N51_02215"/>
<sequence length="204" mass="22553">MNIINQYSNIIAKLNKLDGIPTLFIRLYLAPVFIQAGWAKLSNFESTVGWFGNAQWGLGLPFPELLVALAAGAEFIGGFLILIGLGTRLVAIPLAVTMLVAATTVHLKHGWLAIADPQSWFADGTLFLNERVLEAQEKKQMAISILQEYGNYEWLTSSGSITILNNGVEFAVTYLVMVIVLIFMGGGRYTSFDYYLARKLRMQA</sequence>
<reference evidence="8" key="1">
    <citation type="submission" date="2021-03" db="EMBL/GenBank/DDBJ databases">
        <title>Description of Psychrosphaera ytuae sp. nov. isolated from deep sea sediment of South China Sea.</title>
        <authorList>
            <person name="Zhang J."/>
            <person name="Xu X.-D."/>
        </authorList>
    </citation>
    <scope>NUCLEOTIDE SEQUENCE</scope>
    <source>
        <strain evidence="8">MTZ26</strain>
    </source>
</reference>
<dbReference type="InterPro" id="IPR051907">
    <property type="entry name" value="DoxX-like_oxidoreductase"/>
</dbReference>
<keyword evidence="5 7" id="KW-1133">Transmembrane helix</keyword>
<keyword evidence="9" id="KW-1185">Reference proteome</keyword>
<feature type="transmembrane region" description="Helical" evidence="7">
    <location>
        <begin position="89"/>
        <end position="107"/>
    </location>
</feature>
<keyword evidence="6 7" id="KW-0472">Membrane</keyword>
<feature type="transmembrane region" description="Helical" evidence="7">
    <location>
        <begin position="20"/>
        <end position="38"/>
    </location>
</feature>
<evidence type="ECO:0000256" key="7">
    <source>
        <dbReference type="SAM" id="Phobius"/>
    </source>
</evidence>
<comment type="similarity">
    <text evidence="2">Belongs to the DoxX family.</text>
</comment>
<gene>
    <name evidence="8" type="ORF">J1N51_02215</name>
</gene>